<feature type="transmembrane region" description="Helical" evidence="1">
    <location>
        <begin position="13"/>
        <end position="36"/>
    </location>
</feature>
<evidence type="ECO:0000313" key="2">
    <source>
        <dbReference type="EMBL" id="KAF4030201.1"/>
    </source>
</evidence>
<dbReference type="AlphaFoldDB" id="A0A833WKI4"/>
<evidence type="ECO:0000313" key="3">
    <source>
        <dbReference type="Proteomes" id="UP000602510"/>
    </source>
</evidence>
<protein>
    <submittedName>
        <fullName evidence="2">Uncharacterized protein</fullName>
    </submittedName>
</protein>
<gene>
    <name evidence="2" type="ORF">GN244_ATG18072</name>
</gene>
<reference evidence="2" key="1">
    <citation type="submission" date="2020-04" db="EMBL/GenBank/DDBJ databases">
        <title>Hybrid Assembly of Korean Phytophthora infestans isolates.</title>
        <authorList>
            <person name="Prokchorchik M."/>
            <person name="Lee Y."/>
            <person name="Seo J."/>
            <person name="Cho J.-H."/>
            <person name="Park Y.-E."/>
            <person name="Jang D.-C."/>
            <person name="Im J.-S."/>
            <person name="Choi J.-G."/>
            <person name="Park H.-J."/>
            <person name="Lee G.-B."/>
            <person name="Lee Y.-G."/>
            <person name="Hong S.-Y."/>
            <person name="Cho K."/>
            <person name="Sohn K.H."/>
        </authorList>
    </citation>
    <scope>NUCLEOTIDE SEQUENCE</scope>
    <source>
        <strain evidence="2">KR_1_A1</strain>
    </source>
</reference>
<proteinExistence type="predicted"/>
<keyword evidence="3" id="KW-1185">Reference proteome</keyword>
<keyword evidence="1" id="KW-1133">Transmembrane helix</keyword>
<dbReference type="Proteomes" id="UP000602510">
    <property type="component" value="Unassembled WGS sequence"/>
</dbReference>
<keyword evidence="1" id="KW-0472">Membrane</keyword>
<comment type="caution">
    <text evidence="2">The sequence shown here is derived from an EMBL/GenBank/DDBJ whole genome shotgun (WGS) entry which is preliminary data.</text>
</comment>
<evidence type="ECO:0000256" key="1">
    <source>
        <dbReference type="SAM" id="Phobius"/>
    </source>
</evidence>
<organism evidence="2 3">
    <name type="scientific">Phytophthora infestans</name>
    <name type="common">Potato late blight agent</name>
    <name type="synonym">Botrytis infestans</name>
    <dbReference type="NCBI Taxonomy" id="4787"/>
    <lineage>
        <taxon>Eukaryota</taxon>
        <taxon>Sar</taxon>
        <taxon>Stramenopiles</taxon>
        <taxon>Oomycota</taxon>
        <taxon>Peronosporomycetes</taxon>
        <taxon>Peronosporales</taxon>
        <taxon>Peronosporaceae</taxon>
        <taxon>Phytophthora</taxon>
    </lineage>
</organism>
<dbReference type="EMBL" id="WSZM01000706">
    <property type="protein sequence ID" value="KAF4030201.1"/>
    <property type="molecule type" value="Genomic_DNA"/>
</dbReference>
<name>A0A833WKI4_PHYIN</name>
<sequence length="83" mass="9301">MTAVKVRSSISCIAWWCSSWYMSISIQSFLASVSVLRGLETKYMGTTVHGSALIVETEPSPTVRWYKTCAKGPLLYETTRFIS</sequence>
<keyword evidence="1" id="KW-0812">Transmembrane</keyword>
<accession>A0A833WKI4</accession>